<dbReference type="PANTHER" id="PTHR43814">
    <property type="entry name" value="ARGININOSUCCINATE LYASE"/>
    <property type="match status" value="1"/>
</dbReference>
<dbReference type="SUPFAM" id="SSF48557">
    <property type="entry name" value="L-aspartase-like"/>
    <property type="match status" value="1"/>
</dbReference>
<feature type="domain" description="Fumarate lyase N-terminal" evidence="1">
    <location>
        <begin position="3"/>
        <end position="74"/>
    </location>
</feature>
<dbReference type="GO" id="GO:0042450">
    <property type="term" value="P:L-arginine biosynthetic process via ornithine"/>
    <property type="evidence" value="ECO:0007669"/>
    <property type="project" value="InterPro"/>
</dbReference>
<dbReference type="OrthoDB" id="2561043at2759"/>
<gene>
    <name evidence="2" type="ORF">JVT61DRAFT_11208</name>
</gene>
<dbReference type="InterPro" id="IPR009049">
    <property type="entry name" value="Argininosuccinate_lyase"/>
</dbReference>
<evidence type="ECO:0000259" key="1">
    <source>
        <dbReference type="Pfam" id="PF00206"/>
    </source>
</evidence>
<name>A0A8I2YEV5_9AGAM</name>
<dbReference type="Proteomes" id="UP000683000">
    <property type="component" value="Unassembled WGS sequence"/>
</dbReference>
<dbReference type="GO" id="GO:0005829">
    <property type="term" value="C:cytosol"/>
    <property type="evidence" value="ECO:0007669"/>
    <property type="project" value="TreeGrafter"/>
</dbReference>
<organism evidence="2 3">
    <name type="scientific">Boletus reticuloceps</name>
    <dbReference type="NCBI Taxonomy" id="495285"/>
    <lineage>
        <taxon>Eukaryota</taxon>
        <taxon>Fungi</taxon>
        <taxon>Dikarya</taxon>
        <taxon>Basidiomycota</taxon>
        <taxon>Agaricomycotina</taxon>
        <taxon>Agaricomycetes</taxon>
        <taxon>Agaricomycetidae</taxon>
        <taxon>Boletales</taxon>
        <taxon>Boletineae</taxon>
        <taxon>Boletaceae</taxon>
        <taxon>Boletoideae</taxon>
        <taxon>Boletus</taxon>
    </lineage>
</organism>
<dbReference type="InterPro" id="IPR024083">
    <property type="entry name" value="Fumarase/histidase_N"/>
</dbReference>
<comment type="caution">
    <text evidence="2">The sequence shown here is derived from an EMBL/GenBank/DDBJ whole genome shotgun (WGS) entry which is preliminary data.</text>
</comment>
<dbReference type="Pfam" id="PF00206">
    <property type="entry name" value="Lyase_1"/>
    <property type="match status" value="1"/>
</dbReference>
<keyword evidence="3" id="KW-1185">Reference proteome</keyword>
<protein>
    <recommendedName>
        <fullName evidence="1">Fumarate lyase N-terminal domain-containing protein</fullName>
    </recommendedName>
</protein>
<dbReference type="EMBL" id="JAGFBS010000047">
    <property type="protein sequence ID" value="KAG6370589.1"/>
    <property type="molecule type" value="Genomic_DNA"/>
</dbReference>
<dbReference type="InterPro" id="IPR022761">
    <property type="entry name" value="Fumarate_lyase_N"/>
</dbReference>
<dbReference type="GO" id="GO:0004056">
    <property type="term" value="F:argininosuccinate lyase activity"/>
    <property type="evidence" value="ECO:0007669"/>
    <property type="project" value="InterPro"/>
</dbReference>
<proteinExistence type="predicted"/>
<reference evidence="2" key="1">
    <citation type="submission" date="2021-03" db="EMBL/GenBank/DDBJ databases">
        <title>Evolutionary innovations through gain and loss of genes in the ectomycorrhizal Boletales.</title>
        <authorList>
            <person name="Wu G."/>
            <person name="Miyauchi S."/>
            <person name="Morin E."/>
            <person name="Yang Z.-L."/>
            <person name="Xu J."/>
            <person name="Martin F.M."/>
        </authorList>
    </citation>
    <scope>NUCLEOTIDE SEQUENCE</scope>
    <source>
        <strain evidence="2">BR01</strain>
    </source>
</reference>
<dbReference type="InterPro" id="IPR008948">
    <property type="entry name" value="L-Aspartase-like"/>
</dbReference>
<dbReference type="AlphaFoldDB" id="A0A8I2YEV5"/>
<sequence>MHTANIHGSIAYAKGLARVGILPVTGEEEVKIVEGLQAVERERQSGQFVPTPDDEDIHTANECRLTELIGPLGGKLKRLLDQVVDVQI</sequence>
<evidence type="ECO:0000313" key="3">
    <source>
        <dbReference type="Proteomes" id="UP000683000"/>
    </source>
</evidence>
<dbReference type="Gene3D" id="1.10.275.10">
    <property type="entry name" value="Fumarase/aspartase (N-terminal domain)"/>
    <property type="match status" value="1"/>
</dbReference>
<evidence type="ECO:0000313" key="2">
    <source>
        <dbReference type="EMBL" id="KAG6370589.1"/>
    </source>
</evidence>
<dbReference type="PANTHER" id="PTHR43814:SF1">
    <property type="entry name" value="ARGININOSUCCINATE LYASE"/>
    <property type="match status" value="1"/>
</dbReference>
<accession>A0A8I2YEV5</accession>